<dbReference type="InterPro" id="IPR011757">
    <property type="entry name" value="Lytic_transglycosylase_MltB"/>
</dbReference>
<dbReference type="EMBL" id="CP154858">
    <property type="protein sequence ID" value="XDT72381.1"/>
    <property type="molecule type" value="Genomic_DNA"/>
</dbReference>
<dbReference type="GO" id="GO:0008933">
    <property type="term" value="F:peptidoglycan lytic transglycosylase activity"/>
    <property type="evidence" value="ECO:0007669"/>
    <property type="project" value="TreeGrafter"/>
</dbReference>
<evidence type="ECO:0000256" key="1">
    <source>
        <dbReference type="PIRSR" id="PIRSR611757-1"/>
    </source>
</evidence>
<feature type="active site" evidence="1">
    <location>
        <position position="122"/>
    </location>
</feature>
<dbReference type="SUPFAM" id="SSF53955">
    <property type="entry name" value="Lysozyme-like"/>
    <property type="match status" value="1"/>
</dbReference>
<keyword evidence="2" id="KW-0732">Signal</keyword>
<dbReference type="PANTHER" id="PTHR30163">
    <property type="entry name" value="MEMBRANE-BOUND LYTIC MUREIN TRANSGLYCOSYLASE B"/>
    <property type="match status" value="1"/>
</dbReference>
<dbReference type="Gene3D" id="1.10.8.350">
    <property type="entry name" value="Bacterial muramidase"/>
    <property type="match status" value="1"/>
</dbReference>
<feature type="signal peptide" evidence="2">
    <location>
        <begin position="1"/>
        <end position="18"/>
    </location>
</feature>
<dbReference type="AlphaFoldDB" id="A0AB39UWN6"/>
<dbReference type="InterPro" id="IPR043426">
    <property type="entry name" value="MltB-like"/>
</dbReference>
<reference evidence="4" key="1">
    <citation type="submission" date="2024-05" db="EMBL/GenBank/DDBJ databases">
        <title>Genome sequencing of novel strain.</title>
        <authorList>
            <person name="Ganbat D."/>
            <person name="Ganbat S."/>
            <person name="Lee S.-J."/>
        </authorList>
    </citation>
    <scope>NUCLEOTIDE SEQUENCE</scope>
    <source>
        <strain evidence="4">SMD15-11</strain>
    </source>
</reference>
<proteinExistence type="predicted"/>
<dbReference type="Pfam" id="PF13406">
    <property type="entry name" value="SLT_2"/>
    <property type="match status" value="1"/>
</dbReference>
<dbReference type="KEGG" id="tcd:AAIA72_16550"/>
<dbReference type="PANTHER" id="PTHR30163:SF9">
    <property type="entry name" value="MEMBRANE-BOUND LYTIC MUREIN TRANSGLYCOSYLASE B"/>
    <property type="match status" value="1"/>
</dbReference>
<evidence type="ECO:0000313" key="4">
    <source>
        <dbReference type="EMBL" id="XDT72381.1"/>
    </source>
</evidence>
<dbReference type="CDD" id="cd13399">
    <property type="entry name" value="Slt35-like"/>
    <property type="match status" value="1"/>
</dbReference>
<dbReference type="Gene3D" id="1.10.530.10">
    <property type="match status" value="1"/>
</dbReference>
<feature type="domain" description="Transglycosylase SLT" evidence="3">
    <location>
        <begin position="27"/>
        <end position="318"/>
    </location>
</feature>
<dbReference type="InterPro" id="IPR023346">
    <property type="entry name" value="Lysozyme-like_dom_sf"/>
</dbReference>
<organism evidence="4">
    <name type="scientific">Thermohahella caldifontis</name>
    <dbReference type="NCBI Taxonomy" id="3142973"/>
    <lineage>
        <taxon>Bacteria</taxon>
        <taxon>Pseudomonadati</taxon>
        <taxon>Pseudomonadota</taxon>
        <taxon>Gammaproteobacteria</taxon>
        <taxon>Oceanospirillales</taxon>
        <taxon>Hahellaceae</taxon>
        <taxon>Thermohahella</taxon>
    </lineage>
</organism>
<dbReference type="InterPro" id="IPR031304">
    <property type="entry name" value="SLT_2"/>
</dbReference>
<gene>
    <name evidence="4" type="primary">mltB</name>
    <name evidence="4" type="ORF">AAIA72_16550</name>
</gene>
<name>A0AB39UWN6_9GAMM</name>
<sequence>MMKRITSLLLGLIMAAPATWGSYLDHPKAEQFIRQLVAEDGFREADVRRWLDAAEKQPKILEAIARPAERVLEWRDYRKIFLTHDRIEKGRAFLKAQQPTLERAEGTFGVPKRIITAIVGVETRYGRHKGGYRVVDALSTLAFDYPPRSAFFGKELREFFLMTREQKMDPLTVKGSYAGAMGYGQFIPSSYRRYAVDFDGDGVANILTNVEDAIGSVANYFAEHGWKKGQPVAVRVSPKTPVADEWLPGKQKPVHTLAQLKTIGITDPLGQPGDTPARLIRLEGEQGTEYWLTFHNFYVITRYNHSDMYAMAVYQLSEAY</sequence>
<dbReference type="RefSeq" id="WP_369601391.1">
    <property type="nucleotide sequence ID" value="NZ_CP154858.1"/>
</dbReference>
<dbReference type="GO" id="GO:0009253">
    <property type="term" value="P:peptidoglycan catabolic process"/>
    <property type="evidence" value="ECO:0007669"/>
    <property type="project" value="TreeGrafter"/>
</dbReference>
<evidence type="ECO:0000256" key="2">
    <source>
        <dbReference type="SAM" id="SignalP"/>
    </source>
</evidence>
<dbReference type="NCBIfam" id="TIGR02282">
    <property type="entry name" value="MltB"/>
    <property type="match status" value="1"/>
</dbReference>
<dbReference type="FunFam" id="1.10.8.350:FF:000001">
    <property type="entry name" value="Lytic murein transglycosylase B"/>
    <property type="match status" value="1"/>
</dbReference>
<protein>
    <submittedName>
        <fullName evidence="4">Lytic murein transglycosylase B</fullName>
    </submittedName>
</protein>
<evidence type="ECO:0000259" key="3">
    <source>
        <dbReference type="Pfam" id="PF13406"/>
    </source>
</evidence>
<feature type="chain" id="PRO_5044327743" evidence="2">
    <location>
        <begin position="19"/>
        <end position="320"/>
    </location>
</feature>
<accession>A0AB39UWN6</accession>